<accession>A0A1T5JFZ1</accession>
<dbReference type="STRING" id="36842.SAMN02194393_01155"/>
<dbReference type="RefSeq" id="WP_079489998.1">
    <property type="nucleotide sequence ID" value="NZ_FUZT01000002.1"/>
</dbReference>
<sequence length="250" mass="28812">MTKDTAKKILEKDLYEPISNYLKNQGYKVQSEVKDCDIVAVKNEEMIIIELKKSINLTLLIQATKRQKITDGVYIAIPKPKRFKWNKKWNDISGLLKRLELGLIIVSFLQTTTEVEIVFHPSVYKYRKSNRMKENIIREINGRSGSYNVGGSVKEKIMTAYRENAIHIACCLEKYGELSPKDLRALGTSSKTQSILSKNFYGWFERVHRGIYRLHPQGKKALENYGETADYYKKLLEGNLNKNLGTNDVP</sequence>
<organism evidence="1 2">
    <name type="scientific">Maledivibacter halophilus</name>
    <dbReference type="NCBI Taxonomy" id="36842"/>
    <lineage>
        <taxon>Bacteria</taxon>
        <taxon>Bacillati</taxon>
        <taxon>Bacillota</taxon>
        <taxon>Clostridia</taxon>
        <taxon>Peptostreptococcales</taxon>
        <taxon>Caminicellaceae</taxon>
        <taxon>Maledivibacter</taxon>
    </lineage>
</organism>
<dbReference type="EMBL" id="FUZT01000002">
    <property type="protein sequence ID" value="SKC50152.1"/>
    <property type="molecule type" value="Genomic_DNA"/>
</dbReference>
<proteinExistence type="predicted"/>
<dbReference type="InterPro" id="IPR018679">
    <property type="entry name" value="DUF2161"/>
</dbReference>
<dbReference type="InterPro" id="IPR011335">
    <property type="entry name" value="Restrct_endonuc-II-like"/>
</dbReference>
<dbReference type="OrthoDB" id="9795163at2"/>
<name>A0A1T5JFZ1_9FIRM</name>
<dbReference type="Pfam" id="PF09929">
    <property type="entry name" value="DUF2161"/>
    <property type="match status" value="1"/>
</dbReference>
<evidence type="ECO:0000313" key="1">
    <source>
        <dbReference type="EMBL" id="SKC50152.1"/>
    </source>
</evidence>
<dbReference type="SUPFAM" id="SSF52980">
    <property type="entry name" value="Restriction endonuclease-like"/>
    <property type="match status" value="1"/>
</dbReference>
<reference evidence="1 2" key="1">
    <citation type="submission" date="2017-02" db="EMBL/GenBank/DDBJ databases">
        <authorList>
            <person name="Peterson S.W."/>
        </authorList>
    </citation>
    <scope>NUCLEOTIDE SEQUENCE [LARGE SCALE GENOMIC DNA]</scope>
    <source>
        <strain evidence="1 2">M1</strain>
    </source>
</reference>
<keyword evidence="2" id="KW-1185">Reference proteome</keyword>
<dbReference type="Proteomes" id="UP000190285">
    <property type="component" value="Unassembled WGS sequence"/>
</dbReference>
<dbReference type="AlphaFoldDB" id="A0A1T5JFZ1"/>
<protein>
    <submittedName>
        <fullName evidence="1">Uncharacterized protein</fullName>
    </submittedName>
</protein>
<evidence type="ECO:0000313" key="2">
    <source>
        <dbReference type="Proteomes" id="UP000190285"/>
    </source>
</evidence>
<gene>
    <name evidence="1" type="ORF">SAMN02194393_01155</name>
</gene>